<organism evidence="6 7">
    <name type="scientific">Tetranychus urticae</name>
    <name type="common">Two-spotted spider mite</name>
    <dbReference type="NCBI Taxonomy" id="32264"/>
    <lineage>
        <taxon>Eukaryota</taxon>
        <taxon>Metazoa</taxon>
        <taxon>Ecdysozoa</taxon>
        <taxon>Arthropoda</taxon>
        <taxon>Chelicerata</taxon>
        <taxon>Arachnida</taxon>
        <taxon>Acari</taxon>
        <taxon>Acariformes</taxon>
        <taxon>Trombidiformes</taxon>
        <taxon>Prostigmata</taxon>
        <taxon>Eleutherengona</taxon>
        <taxon>Raphignathae</taxon>
        <taxon>Tetranychoidea</taxon>
        <taxon>Tetranychidae</taxon>
        <taxon>Tetranychus</taxon>
    </lineage>
</organism>
<dbReference type="eggNOG" id="KOG0836">
    <property type="taxonomic scope" value="Eukaryota"/>
</dbReference>
<dbReference type="EMBL" id="CAEY01001362">
    <property type="status" value="NOT_ANNOTATED_CDS"/>
    <property type="molecule type" value="Genomic_DNA"/>
</dbReference>
<dbReference type="FunFam" id="3.90.1150.210:FF:000003">
    <property type="entry name" value="F-actin-capping protein subunit alpha"/>
    <property type="match status" value="1"/>
</dbReference>
<keyword evidence="7" id="KW-1185">Reference proteome</keyword>
<dbReference type="HOGENOM" id="CLU_045161_0_0_1"/>
<protein>
    <recommendedName>
        <fullName evidence="2 5">F-actin-capping protein subunit alpha</fullName>
    </recommendedName>
</protein>
<evidence type="ECO:0000256" key="4">
    <source>
        <dbReference type="ARBA" id="ARBA00023203"/>
    </source>
</evidence>
<dbReference type="EnsemblMetazoa" id="tetur04g04780.1">
    <property type="protein sequence ID" value="tetur04g04780.1"/>
    <property type="gene ID" value="tetur04g04780"/>
</dbReference>
<dbReference type="PANTHER" id="PTHR10653">
    <property type="entry name" value="F-ACTIN-CAPPING PROTEIN SUBUNIT ALPHA"/>
    <property type="match status" value="1"/>
</dbReference>
<dbReference type="GO" id="GO:0030036">
    <property type="term" value="P:actin cytoskeleton organization"/>
    <property type="evidence" value="ECO:0007669"/>
    <property type="project" value="TreeGrafter"/>
</dbReference>
<dbReference type="Gene3D" id="3.30.1140.60">
    <property type="entry name" value="F-actin capping protein, alpha subunit"/>
    <property type="match status" value="1"/>
</dbReference>
<evidence type="ECO:0000256" key="2">
    <source>
        <dbReference type="ARBA" id="ARBA00014038"/>
    </source>
</evidence>
<comment type="function">
    <text evidence="5">F-actin-capping proteins bind in a Ca(2+)-independent manner to the fast growing ends of actin filaments (barbed end) thereby blocking the exchange of subunits at these ends. Unlike other capping proteins (such as gelsolin and severin), these proteins do not sever actin filaments.</text>
</comment>
<dbReference type="PRINTS" id="PR00191">
    <property type="entry name" value="FACTINCAPA"/>
</dbReference>
<dbReference type="Gene3D" id="3.90.1150.210">
    <property type="entry name" value="F-actin capping protein, beta subunit"/>
    <property type="match status" value="1"/>
</dbReference>
<dbReference type="InterPro" id="IPR037282">
    <property type="entry name" value="CapZ_alpha/beta"/>
</dbReference>
<evidence type="ECO:0000256" key="5">
    <source>
        <dbReference type="RuleBase" id="RU365077"/>
    </source>
</evidence>
<dbReference type="InterPro" id="IPR002189">
    <property type="entry name" value="CapZ_alpha"/>
</dbReference>
<reference evidence="7" key="1">
    <citation type="submission" date="2011-08" db="EMBL/GenBank/DDBJ databases">
        <authorList>
            <person name="Rombauts S."/>
        </authorList>
    </citation>
    <scope>NUCLEOTIDE SEQUENCE</scope>
    <source>
        <strain evidence="7">London</strain>
    </source>
</reference>
<sequence>MEVSKTARESNGDINLKIVTQFILHAPPGEFNEVLTDVRYLLNNDALLRDQAAGVFVQYCKDQLTPLQVENSEHGVLITEFNELPDGRFYDPRSQKSFNFDPIREEASDYQPWTPDATSESWRLNLEELWTNYCKEHYFNGCCSVFGSSHNGEITLTACIEGHQFQPRNFCNGRWRSIWTTTFNPSSGQAELRGIIKVQVHYYEDGNVQLVSSKEIKKPLAISSENQMSHEFVQIVEDAENEYQTAVSDNYQIMSDTTFKALRRPLPVTKAKLDWSKLLNYKIGSELKQH</sequence>
<dbReference type="InterPro" id="IPR042276">
    <property type="entry name" value="CapZ_alpha/beta_2"/>
</dbReference>
<dbReference type="OrthoDB" id="340550at2759"/>
<dbReference type="Proteomes" id="UP000015104">
    <property type="component" value="Unassembled WGS sequence"/>
</dbReference>
<dbReference type="InterPro" id="IPR042489">
    <property type="entry name" value="CapZ_alpha_1"/>
</dbReference>
<evidence type="ECO:0000256" key="3">
    <source>
        <dbReference type="ARBA" id="ARBA00022467"/>
    </source>
</evidence>
<dbReference type="KEGG" id="tut:107359897"/>
<dbReference type="PANTHER" id="PTHR10653:SF0">
    <property type="entry name" value="F-ACTIN-CAPPING PROTEIN SUBUNIT ALPHA"/>
    <property type="match status" value="1"/>
</dbReference>
<dbReference type="GO" id="GO:0051016">
    <property type="term" value="P:barbed-end actin filament capping"/>
    <property type="evidence" value="ECO:0007669"/>
    <property type="project" value="UniProtKB-UniRule"/>
</dbReference>
<dbReference type="Pfam" id="PF01267">
    <property type="entry name" value="F-actin_cap_A"/>
    <property type="match status" value="1"/>
</dbReference>
<name>T1K2E9_TETUR</name>
<accession>T1K2E9</accession>
<dbReference type="SUPFAM" id="SSF90096">
    <property type="entry name" value="Subunits of heterodimeric actin filament capping protein Capz"/>
    <property type="match status" value="1"/>
</dbReference>
<evidence type="ECO:0000256" key="1">
    <source>
        <dbReference type="ARBA" id="ARBA00010479"/>
    </source>
</evidence>
<evidence type="ECO:0000313" key="6">
    <source>
        <dbReference type="EnsemblMetazoa" id="tetur04g04780.1"/>
    </source>
</evidence>
<dbReference type="STRING" id="32264.T1K2E9"/>
<dbReference type="OMA" id="VACIEDH"/>
<dbReference type="PROSITE" id="PS00748">
    <property type="entry name" value="F_ACTIN_CAPPING_A_1"/>
    <property type="match status" value="1"/>
</dbReference>
<dbReference type="AlphaFoldDB" id="T1K2E9"/>
<gene>
    <name evidence="6" type="primary">107359897</name>
</gene>
<dbReference type="GO" id="GO:0051015">
    <property type="term" value="F:actin filament binding"/>
    <property type="evidence" value="ECO:0007669"/>
    <property type="project" value="TreeGrafter"/>
</dbReference>
<proteinExistence type="inferred from homology"/>
<reference evidence="6" key="2">
    <citation type="submission" date="2015-06" db="UniProtKB">
        <authorList>
            <consortium name="EnsemblMetazoa"/>
        </authorList>
    </citation>
    <scope>IDENTIFICATION</scope>
</reference>
<keyword evidence="4 5" id="KW-0009">Actin-binding</keyword>
<dbReference type="GO" id="GO:0008290">
    <property type="term" value="C:F-actin capping protein complex"/>
    <property type="evidence" value="ECO:0007669"/>
    <property type="project" value="UniProtKB-UniRule"/>
</dbReference>
<dbReference type="GO" id="GO:0030863">
    <property type="term" value="C:cortical cytoskeleton"/>
    <property type="evidence" value="ECO:0007669"/>
    <property type="project" value="TreeGrafter"/>
</dbReference>
<comment type="similarity">
    <text evidence="1 5">Belongs to the F-actin-capping protein alpha subunit family.</text>
</comment>
<comment type="subunit">
    <text evidence="5">Heterodimer of an alpha and a beta subunit.</text>
</comment>
<dbReference type="InterPro" id="IPR017865">
    <property type="entry name" value="F-actin_cap_asu_CS"/>
</dbReference>
<evidence type="ECO:0000313" key="7">
    <source>
        <dbReference type="Proteomes" id="UP000015104"/>
    </source>
</evidence>
<keyword evidence="3 5" id="KW-0117">Actin capping</keyword>